<proteinExistence type="predicted"/>
<dbReference type="PANTHER" id="PTHR37422:SF23">
    <property type="entry name" value="TEICHURONIC ACID BIOSYNTHESIS PROTEIN TUAE"/>
    <property type="match status" value="1"/>
</dbReference>
<reference evidence="6 7" key="1">
    <citation type="submission" date="2014-05" db="EMBL/GenBank/DDBJ databases">
        <title>Novel Listeriaceae from food processing environments.</title>
        <authorList>
            <person name="den Bakker H.C."/>
        </authorList>
    </citation>
    <scope>NUCLEOTIDE SEQUENCE [LARGE SCALE GENOMIC DNA]</scope>
    <source>
        <strain evidence="6 7">FSL A5-0281</strain>
    </source>
</reference>
<keyword evidence="2" id="KW-0812">Transmembrane</keyword>
<evidence type="ECO:0000313" key="6">
    <source>
        <dbReference type="EMBL" id="KGL43648.1"/>
    </source>
</evidence>
<dbReference type="GO" id="GO:0016020">
    <property type="term" value="C:membrane"/>
    <property type="evidence" value="ECO:0007669"/>
    <property type="project" value="UniProtKB-SubCell"/>
</dbReference>
<dbReference type="RefSeq" id="WP_052167479.1">
    <property type="nucleotide sequence ID" value="NZ_CBCSHQ010000006.1"/>
</dbReference>
<evidence type="ECO:0000256" key="2">
    <source>
        <dbReference type="ARBA" id="ARBA00022692"/>
    </source>
</evidence>
<organism evidence="6 7">
    <name type="scientific">Listeria booriae</name>
    <dbReference type="NCBI Taxonomy" id="1552123"/>
    <lineage>
        <taxon>Bacteria</taxon>
        <taxon>Bacillati</taxon>
        <taxon>Bacillota</taxon>
        <taxon>Bacilli</taxon>
        <taxon>Bacillales</taxon>
        <taxon>Listeriaceae</taxon>
        <taxon>Listeria</taxon>
    </lineage>
</organism>
<protein>
    <recommendedName>
        <fullName evidence="5">O-antigen ligase-related domain-containing protein</fullName>
    </recommendedName>
</protein>
<name>A0A099WGG9_9LIST</name>
<dbReference type="eggNOG" id="COG3307">
    <property type="taxonomic scope" value="Bacteria"/>
</dbReference>
<dbReference type="AlphaFoldDB" id="A0A099WGG9"/>
<dbReference type="Proteomes" id="UP000029844">
    <property type="component" value="Unassembled WGS sequence"/>
</dbReference>
<evidence type="ECO:0000256" key="3">
    <source>
        <dbReference type="ARBA" id="ARBA00022989"/>
    </source>
</evidence>
<gene>
    <name evidence="6" type="ORF">EP57_01895</name>
</gene>
<dbReference type="EMBL" id="JNFA01000004">
    <property type="protein sequence ID" value="KGL43648.1"/>
    <property type="molecule type" value="Genomic_DNA"/>
</dbReference>
<evidence type="ECO:0000256" key="4">
    <source>
        <dbReference type="ARBA" id="ARBA00023136"/>
    </source>
</evidence>
<dbReference type="InterPro" id="IPR007016">
    <property type="entry name" value="O-antigen_ligase-rel_domated"/>
</dbReference>
<keyword evidence="4" id="KW-0472">Membrane</keyword>
<comment type="caution">
    <text evidence="6">The sequence shown here is derived from an EMBL/GenBank/DDBJ whole genome shotgun (WGS) entry which is preliminary data.</text>
</comment>
<keyword evidence="7" id="KW-1185">Reference proteome</keyword>
<dbReference type="STRING" id="1552123.EP57_01895"/>
<dbReference type="PANTHER" id="PTHR37422">
    <property type="entry name" value="TEICHURONIC ACID BIOSYNTHESIS PROTEIN TUAE"/>
    <property type="match status" value="1"/>
</dbReference>
<sequence length="452" mass="51458">MLIGIGLAILAALATVLPFGFLLPVVAIAVLCLFIVPLDKLLFYMWIGIFISAFFGAYLGIPGSENIFLFRILLLLHFILFLFLPEKQIAHMKPMRWLFFLLAAWLIGFTITLFWSESVAAGLRYIYYIFELSYLIFLSVYYLRTKEQFFTFSKIITVIYVLQIVIGLAEVFTGWHLPQSGAFVYDTTTSAFQPTGLLFNTNDYALFLTIFLPVVFWRLTKLRQPYRAITLVLVSLVPLYLVITTYSRLGLIAYVVVLIALLIPYAKKISILIGAWIMFLITNVLLILPTAFSKVNEIVDSSFTEKGASTSDRLERYNTLWQMIKDSKLLGVGAGNAPLKLEQYRLGHEQVQELILAPHNFWLELIADGGIFSIFPLVFFILLLGMSVYYWWTTRKHGDALFMVLPILIVLVFAVAAVALSTVIDKRYLWIAIGMAVAALNITINKWKERKQ</sequence>
<evidence type="ECO:0000313" key="7">
    <source>
        <dbReference type="Proteomes" id="UP000029844"/>
    </source>
</evidence>
<dbReference type="OrthoDB" id="9255580at2"/>
<dbReference type="InterPro" id="IPR051533">
    <property type="entry name" value="WaaL-like"/>
</dbReference>
<dbReference type="GeneID" id="58716192"/>
<comment type="subcellular location">
    <subcellularLocation>
        <location evidence="1">Membrane</location>
        <topology evidence="1">Multi-pass membrane protein</topology>
    </subcellularLocation>
</comment>
<accession>A0A099WGG9</accession>
<evidence type="ECO:0000256" key="1">
    <source>
        <dbReference type="ARBA" id="ARBA00004141"/>
    </source>
</evidence>
<keyword evidence="3" id="KW-1133">Transmembrane helix</keyword>
<feature type="domain" description="O-antigen ligase-related" evidence="5">
    <location>
        <begin position="234"/>
        <end position="374"/>
    </location>
</feature>
<evidence type="ECO:0000259" key="5">
    <source>
        <dbReference type="Pfam" id="PF04932"/>
    </source>
</evidence>
<dbReference type="Pfam" id="PF04932">
    <property type="entry name" value="Wzy_C"/>
    <property type="match status" value="1"/>
</dbReference>